<keyword evidence="3" id="KW-1185">Reference proteome</keyword>
<feature type="domain" description="DUF4422" evidence="1">
    <location>
        <begin position="5"/>
        <end position="207"/>
    </location>
</feature>
<gene>
    <name evidence="2" type="ORF">FD30_GL001324</name>
</gene>
<accession>A0A0R1JN98</accession>
<dbReference type="STRING" id="1423773.FD30_GL001324"/>
<dbReference type="Pfam" id="PF14393">
    <property type="entry name" value="DUF4422"/>
    <property type="match status" value="1"/>
</dbReference>
<evidence type="ECO:0000259" key="1">
    <source>
        <dbReference type="Pfam" id="PF14393"/>
    </source>
</evidence>
<dbReference type="InterPro" id="IPR025536">
    <property type="entry name" value="DUF4422"/>
</dbReference>
<protein>
    <submittedName>
        <fullName evidence="2">Capsular biosynthesis protein</fullName>
    </submittedName>
</protein>
<dbReference type="AlphaFoldDB" id="A0A0R1JN98"/>
<dbReference type="PATRIC" id="fig|1423773.3.peg.1354"/>
<name>A0A0R1JN98_9LACO</name>
<dbReference type="EMBL" id="AZDT01000069">
    <property type="protein sequence ID" value="KRK72680.1"/>
    <property type="molecule type" value="Genomic_DNA"/>
</dbReference>
<sequence length="245" mass="29378">MPVNRALYLPILVGAVYNYAPGIDYQRDDDGENISGKNPNYNELTAIYWAWKNLKNADVIGLVHYRRYFFKKRSRDIKDILSLEDIQKLLVKNDVILPFKRHYYIETNYSHYVHAHESLPLLETRKIIENMYPEYLNSFDLVMGRRSAHMFNMFIMKRPVFNKYCEWLFGVLGALEKRIDISNFSKQEARVFGYISELLMDVWIQKNNPSYSECRWEQLGKRKIISKMFFFIVRKIGFRRGRTHF</sequence>
<comment type="caution">
    <text evidence="2">The sequence shown here is derived from an EMBL/GenBank/DDBJ whole genome shotgun (WGS) entry which is preliminary data.</text>
</comment>
<organism evidence="2 3">
    <name type="scientific">Levilactobacillus namurensis DSM 19117</name>
    <dbReference type="NCBI Taxonomy" id="1423773"/>
    <lineage>
        <taxon>Bacteria</taxon>
        <taxon>Bacillati</taxon>
        <taxon>Bacillota</taxon>
        <taxon>Bacilli</taxon>
        <taxon>Lactobacillales</taxon>
        <taxon>Lactobacillaceae</taxon>
        <taxon>Levilactobacillus</taxon>
    </lineage>
</organism>
<proteinExistence type="predicted"/>
<evidence type="ECO:0000313" key="3">
    <source>
        <dbReference type="Proteomes" id="UP000051162"/>
    </source>
</evidence>
<dbReference type="Proteomes" id="UP000051162">
    <property type="component" value="Unassembled WGS sequence"/>
</dbReference>
<reference evidence="2 3" key="1">
    <citation type="journal article" date="2015" name="Genome Announc.">
        <title>Expanding the biotechnology potential of lactobacilli through comparative genomics of 213 strains and associated genera.</title>
        <authorList>
            <person name="Sun Z."/>
            <person name="Harris H.M."/>
            <person name="McCann A."/>
            <person name="Guo C."/>
            <person name="Argimon S."/>
            <person name="Zhang W."/>
            <person name="Yang X."/>
            <person name="Jeffery I.B."/>
            <person name="Cooney J.C."/>
            <person name="Kagawa T.F."/>
            <person name="Liu W."/>
            <person name="Song Y."/>
            <person name="Salvetti E."/>
            <person name="Wrobel A."/>
            <person name="Rasinkangas P."/>
            <person name="Parkhill J."/>
            <person name="Rea M.C."/>
            <person name="O'Sullivan O."/>
            <person name="Ritari J."/>
            <person name="Douillard F.P."/>
            <person name="Paul Ross R."/>
            <person name="Yang R."/>
            <person name="Briner A.E."/>
            <person name="Felis G.E."/>
            <person name="de Vos W.M."/>
            <person name="Barrangou R."/>
            <person name="Klaenhammer T.R."/>
            <person name="Caufield P.W."/>
            <person name="Cui Y."/>
            <person name="Zhang H."/>
            <person name="O'Toole P.W."/>
        </authorList>
    </citation>
    <scope>NUCLEOTIDE SEQUENCE [LARGE SCALE GENOMIC DNA]</scope>
    <source>
        <strain evidence="2 3">DSM 19117</strain>
    </source>
</reference>
<evidence type="ECO:0000313" key="2">
    <source>
        <dbReference type="EMBL" id="KRK72680.1"/>
    </source>
</evidence>